<accession>A0ABU5TB17</accession>
<dbReference type="PANTHER" id="PTHR34351">
    <property type="entry name" value="SLR1927 PROTEIN-RELATED"/>
    <property type="match status" value="1"/>
</dbReference>
<dbReference type="EMBL" id="JAYGGQ010000016">
    <property type="protein sequence ID" value="MEA5456717.1"/>
    <property type="molecule type" value="Genomic_DNA"/>
</dbReference>
<evidence type="ECO:0000313" key="5">
    <source>
        <dbReference type="Proteomes" id="UP001304769"/>
    </source>
</evidence>
<reference evidence="4 5" key="1">
    <citation type="submission" date="2023-12" db="EMBL/GenBank/DDBJ databases">
        <title>Sinomonas terricola sp. nov, isolated from litchi orchard soil in Guangdong, PR China.</title>
        <authorList>
            <person name="Jiaxin W."/>
            <person name="Yang Z."/>
            <person name="Honghui Z."/>
        </authorList>
    </citation>
    <scope>NUCLEOTIDE SEQUENCE [LARGE SCALE GENOMIC DNA]</scope>
    <source>
        <strain evidence="4 5">JGH33</strain>
    </source>
</reference>
<dbReference type="Pfam" id="PF01882">
    <property type="entry name" value="DUF58"/>
    <property type="match status" value="1"/>
</dbReference>
<keyword evidence="2" id="KW-0812">Transmembrane</keyword>
<keyword evidence="5" id="KW-1185">Reference proteome</keyword>
<proteinExistence type="predicted"/>
<sequence length="472" mass="50173">MALPSSRWRNTPWQRPWQGSWQGSLTAAGWGFVGAAGVVLLAAQLMGRRDLLHLAVFLLLVPTAAWISNRLFRPGLMVDRASDPPVVEAGRDAEVRLAVRHAGVLVGRLTMAEHLPASLGSGPDFAYPGRHVGGDGASRYRYELSCPHRGLYVLGPVEARATDVFGLAEQRTRIDAGTRLTVTPAPVPLASSVLSGLRGIEGSIATRMQANPSEDDVMTREYRHGDPMRRVHWAATARHGQLMVRQEESATSPEATIILDLRRDAFPVATGRPAPPGEWAPGPPEFEWAVTAAMSVAAHLADLDYTLRLLDADGSLALSHSPSSPEPDAPDYTGRTGLAAVAEGLAAILPRAGEAPAPGPHVPGRTPVHTPGHGARTGEGFGDLLLDRIEAHRQRGPLVAILGRTSAQDARVLAPAAESMERALALVVSDRPGASHAAVQTLRAAGWLAVEATAHTRVDAAWLALTQEVAPW</sequence>
<feature type="transmembrane region" description="Helical" evidence="2">
    <location>
        <begin position="50"/>
        <end position="67"/>
    </location>
</feature>
<dbReference type="InterPro" id="IPR002881">
    <property type="entry name" value="DUF58"/>
</dbReference>
<name>A0ABU5TB17_9MICC</name>
<gene>
    <name evidence="4" type="ORF">SPF06_18495</name>
</gene>
<comment type="caution">
    <text evidence="4">The sequence shown here is derived from an EMBL/GenBank/DDBJ whole genome shotgun (WGS) entry which is preliminary data.</text>
</comment>
<organism evidence="4 5">
    <name type="scientific">Sinomonas terricola</name>
    <dbReference type="NCBI Taxonomy" id="3110330"/>
    <lineage>
        <taxon>Bacteria</taxon>
        <taxon>Bacillati</taxon>
        <taxon>Actinomycetota</taxon>
        <taxon>Actinomycetes</taxon>
        <taxon>Micrococcales</taxon>
        <taxon>Micrococcaceae</taxon>
        <taxon>Sinomonas</taxon>
    </lineage>
</organism>
<feature type="domain" description="DUF58" evidence="3">
    <location>
        <begin position="219"/>
        <end position="261"/>
    </location>
</feature>
<keyword evidence="2" id="KW-0472">Membrane</keyword>
<feature type="region of interest" description="Disordered" evidence="1">
    <location>
        <begin position="352"/>
        <end position="375"/>
    </location>
</feature>
<keyword evidence="2" id="KW-1133">Transmembrane helix</keyword>
<dbReference type="Proteomes" id="UP001304769">
    <property type="component" value="Unassembled WGS sequence"/>
</dbReference>
<evidence type="ECO:0000256" key="1">
    <source>
        <dbReference type="SAM" id="MobiDB-lite"/>
    </source>
</evidence>
<evidence type="ECO:0000256" key="2">
    <source>
        <dbReference type="SAM" id="Phobius"/>
    </source>
</evidence>
<dbReference type="PANTHER" id="PTHR34351:SF1">
    <property type="entry name" value="SLR1927 PROTEIN"/>
    <property type="match status" value="1"/>
</dbReference>
<dbReference type="RefSeq" id="WP_323280613.1">
    <property type="nucleotide sequence ID" value="NZ_JAYGGQ010000016.1"/>
</dbReference>
<evidence type="ECO:0000259" key="3">
    <source>
        <dbReference type="Pfam" id="PF01882"/>
    </source>
</evidence>
<evidence type="ECO:0000313" key="4">
    <source>
        <dbReference type="EMBL" id="MEA5456717.1"/>
    </source>
</evidence>
<feature type="transmembrane region" description="Helical" evidence="2">
    <location>
        <begin position="20"/>
        <end position="43"/>
    </location>
</feature>
<protein>
    <submittedName>
        <fullName evidence="4">DUF58 domain-containing protein</fullName>
    </submittedName>
</protein>